<feature type="binding site" evidence="6">
    <location>
        <position position="159"/>
    </location>
    <ligand>
        <name>L-histidine</name>
        <dbReference type="ChEBI" id="CHEBI:57595"/>
    </ligand>
</feature>
<protein>
    <recommendedName>
        <fullName evidence="2">histidine--tRNA ligase</fullName>
        <ecNumber evidence="2">6.1.1.21</ecNumber>
    </recommendedName>
    <alternativeName>
        <fullName evidence="4">Histidyl-tRNA synthetase</fullName>
    </alternativeName>
</protein>
<dbReference type="Pfam" id="PF13393">
    <property type="entry name" value="tRNA-synt_His"/>
    <property type="match status" value="1"/>
</dbReference>
<gene>
    <name evidence="8" type="ORF">KI688_009020</name>
</gene>
<dbReference type="OrthoDB" id="1906957at2759"/>
<dbReference type="PROSITE" id="PS50862">
    <property type="entry name" value="AA_TRNA_LIGASE_II"/>
    <property type="match status" value="1"/>
</dbReference>
<feature type="binding site" evidence="6">
    <location>
        <position position="141"/>
    </location>
    <ligand>
        <name>L-histidine</name>
        <dbReference type="ChEBI" id="CHEBI:57595"/>
    </ligand>
</feature>
<dbReference type="InterPro" id="IPR036621">
    <property type="entry name" value="Anticodon-bd_dom_sf"/>
</dbReference>
<evidence type="ECO:0000256" key="5">
    <source>
        <dbReference type="ARBA" id="ARBA00047639"/>
    </source>
</evidence>
<comment type="similarity">
    <text evidence="1">Belongs to the class-II aminoacyl-tRNA synthetase family.</text>
</comment>
<keyword evidence="3" id="KW-0547">Nucleotide-binding</keyword>
<dbReference type="Gene3D" id="3.40.50.800">
    <property type="entry name" value="Anticodon-binding domain"/>
    <property type="match status" value="1"/>
</dbReference>
<evidence type="ECO:0000256" key="6">
    <source>
        <dbReference type="PIRSR" id="PIRSR001549-1"/>
    </source>
</evidence>
<accession>A0A9P8BVX8</accession>
<feature type="binding site" evidence="6">
    <location>
        <position position="155"/>
    </location>
    <ligand>
        <name>L-histidine</name>
        <dbReference type="ChEBI" id="CHEBI:57595"/>
    </ligand>
</feature>
<comment type="caution">
    <text evidence="8">The sequence shown here is derived from an EMBL/GenBank/DDBJ whole genome shotgun (WGS) entry which is preliminary data.</text>
</comment>
<evidence type="ECO:0000259" key="7">
    <source>
        <dbReference type="PROSITE" id="PS50862"/>
    </source>
</evidence>
<dbReference type="EC" id="6.1.1.21" evidence="2"/>
<dbReference type="PANTHER" id="PTHR43707">
    <property type="entry name" value="HISTIDYL-TRNA SYNTHETASE"/>
    <property type="match status" value="1"/>
</dbReference>
<dbReference type="InterPro" id="IPR004516">
    <property type="entry name" value="HisRS/HisZ"/>
</dbReference>
<keyword evidence="9" id="KW-1185">Reference proteome</keyword>
<evidence type="ECO:0000256" key="3">
    <source>
        <dbReference type="ARBA" id="ARBA00022741"/>
    </source>
</evidence>
<dbReference type="PANTHER" id="PTHR43707:SF1">
    <property type="entry name" value="HISTIDINE--TRNA LIGASE, MITOCHONDRIAL-RELATED"/>
    <property type="match status" value="1"/>
</dbReference>
<dbReference type="CDD" id="cd00773">
    <property type="entry name" value="HisRS-like_core"/>
    <property type="match status" value="1"/>
</dbReference>
<dbReference type="NCBIfam" id="TIGR00442">
    <property type="entry name" value="hisS"/>
    <property type="match status" value="1"/>
</dbReference>
<dbReference type="PIRSF" id="PIRSF001549">
    <property type="entry name" value="His-tRNA_synth"/>
    <property type="match status" value="1"/>
</dbReference>
<feature type="binding site" evidence="6">
    <location>
        <begin position="111"/>
        <end position="113"/>
    </location>
    <ligand>
        <name>L-histidine</name>
        <dbReference type="ChEBI" id="CHEBI:57595"/>
    </ligand>
</feature>
<evidence type="ECO:0000256" key="1">
    <source>
        <dbReference type="ARBA" id="ARBA00008226"/>
    </source>
</evidence>
<reference evidence="8" key="1">
    <citation type="submission" date="2021-06" db="EMBL/GenBank/DDBJ databases">
        <title>Genome Sequence of Mortierella hyaline Strain SCG-10, a Cold-Adapted, Nitrate-Reducing Fungus Isolated from Soil in Minnesota, USA.</title>
        <authorList>
            <person name="Aldossari N."/>
        </authorList>
    </citation>
    <scope>NUCLEOTIDE SEQUENCE</scope>
    <source>
        <strain evidence="8">SCG-10</strain>
    </source>
</reference>
<evidence type="ECO:0000256" key="4">
    <source>
        <dbReference type="ARBA" id="ARBA00030619"/>
    </source>
</evidence>
<dbReference type="GO" id="GO:0005737">
    <property type="term" value="C:cytoplasm"/>
    <property type="evidence" value="ECO:0007669"/>
    <property type="project" value="InterPro"/>
</dbReference>
<dbReference type="Gene3D" id="3.30.930.10">
    <property type="entry name" value="Bira Bifunctional Protein, Domain 2"/>
    <property type="match status" value="1"/>
</dbReference>
<evidence type="ECO:0000256" key="2">
    <source>
        <dbReference type="ARBA" id="ARBA00012815"/>
    </source>
</evidence>
<dbReference type="GO" id="GO:0006427">
    <property type="term" value="P:histidyl-tRNA aminoacylation"/>
    <property type="evidence" value="ECO:0007669"/>
    <property type="project" value="InterPro"/>
</dbReference>
<dbReference type="InterPro" id="IPR045864">
    <property type="entry name" value="aa-tRNA-synth_II/BPL/LPL"/>
</dbReference>
<dbReference type="Proteomes" id="UP000707451">
    <property type="component" value="Unassembled WGS sequence"/>
</dbReference>
<sequence>MVCKNNVALHGDTVIVWFLKKTDLFVSCILGQTNPVRGMKDRFGDENRRFQWINDKGTKIASLYGFDQVTTPILEYSQVFERTLGDSSDVVGKELYSFEDKGGSRLTMRPEGTAGITRALISQKLYNDLPQKFYYSGPMFRHERPQKGRLRQFEQFGIEVYGQSHPSSDVETIELASVFLKSLGINSASLEINTLGDNASRHSYRTALTEYLSKYTDKLSEDSVNRLSSNPLRILDSKSPQDISILENSPVLSDYLSDASKERFAFITRTLEHMNIPFTINQRLVRGLDYYQDTVFEFKVTSPLLGAQQGTVLAGGRYDGLVEKMGGPVGVPSIGWAAGLERLSLLVEDDNIPSSARPIAIIPVPGRPVSTSSDFSAELKVHKNTPSIMALHSHAMSVGAALRAKGLRVEFMHLTGSSSSKSQLPKQLARASKMNASHAILIGTDEMQKGVVTLKDLDKTEQQSCPVDDLVRALSAQ</sequence>
<dbReference type="HAMAP" id="MF_00127">
    <property type="entry name" value="His_tRNA_synth"/>
    <property type="match status" value="1"/>
</dbReference>
<organism evidence="8 9">
    <name type="scientific">Linnemannia hyalina</name>
    <dbReference type="NCBI Taxonomy" id="64524"/>
    <lineage>
        <taxon>Eukaryota</taxon>
        <taxon>Fungi</taxon>
        <taxon>Fungi incertae sedis</taxon>
        <taxon>Mucoromycota</taxon>
        <taxon>Mortierellomycotina</taxon>
        <taxon>Mortierellomycetes</taxon>
        <taxon>Mortierellales</taxon>
        <taxon>Mortierellaceae</taxon>
        <taxon>Linnemannia</taxon>
    </lineage>
</organism>
<dbReference type="EMBL" id="JAHRHY010000004">
    <property type="protein sequence ID" value="KAG9069698.1"/>
    <property type="molecule type" value="Genomic_DNA"/>
</dbReference>
<dbReference type="SUPFAM" id="SSF55681">
    <property type="entry name" value="Class II aaRS and biotin synthetases"/>
    <property type="match status" value="1"/>
</dbReference>
<dbReference type="InterPro" id="IPR004154">
    <property type="entry name" value="Anticodon-bd"/>
</dbReference>
<dbReference type="Pfam" id="PF03129">
    <property type="entry name" value="HGTP_anticodon"/>
    <property type="match status" value="1"/>
</dbReference>
<proteinExistence type="inferred from homology"/>
<comment type="catalytic activity">
    <reaction evidence="5">
        <text>tRNA(His) + L-histidine + ATP = L-histidyl-tRNA(His) + AMP + diphosphate + H(+)</text>
        <dbReference type="Rhea" id="RHEA:17313"/>
        <dbReference type="Rhea" id="RHEA-COMP:9665"/>
        <dbReference type="Rhea" id="RHEA-COMP:9689"/>
        <dbReference type="ChEBI" id="CHEBI:15378"/>
        <dbReference type="ChEBI" id="CHEBI:30616"/>
        <dbReference type="ChEBI" id="CHEBI:33019"/>
        <dbReference type="ChEBI" id="CHEBI:57595"/>
        <dbReference type="ChEBI" id="CHEBI:78442"/>
        <dbReference type="ChEBI" id="CHEBI:78527"/>
        <dbReference type="ChEBI" id="CHEBI:456215"/>
        <dbReference type="EC" id="6.1.1.21"/>
    </reaction>
</comment>
<evidence type="ECO:0000313" key="8">
    <source>
        <dbReference type="EMBL" id="KAG9069698.1"/>
    </source>
</evidence>
<evidence type="ECO:0000313" key="9">
    <source>
        <dbReference type="Proteomes" id="UP000707451"/>
    </source>
</evidence>
<name>A0A9P8BVX8_9FUNG</name>
<feature type="binding site" evidence="6">
    <location>
        <begin position="290"/>
        <end position="291"/>
    </location>
    <ligand>
        <name>L-histidine</name>
        <dbReference type="ChEBI" id="CHEBI:57595"/>
    </ligand>
</feature>
<dbReference type="SUPFAM" id="SSF52954">
    <property type="entry name" value="Class II aaRS ABD-related"/>
    <property type="match status" value="1"/>
</dbReference>
<feature type="binding site" evidence="6">
    <location>
        <position position="286"/>
    </location>
    <ligand>
        <name>L-histidine</name>
        <dbReference type="ChEBI" id="CHEBI:57595"/>
    </ligand>
</feature>
<dbReference type="AlphaFoldDB" id="A0A9P8BVX8"/>
<dbReference type="InterPro" id="IPR006195">
    <property type="entry name" value="aa-tRNA-synth_II"/>
</dbReference>
<dbReference type="GO" id="GO:0005524">
    <property type="term" value="F:ATP binding"/>
    <property type="evidence" value="ECO:0007669"/>
    <property type="project" value="InterPro"/>
</dbReference>
<feature type="domain" description="Aminoacyl-transfer RNA synthetases class-II family profile" evidence="7">
    <location>
        <begin position="65"/>
        <end position="363"/>
    </location>
</feature>
<dbReference type="InterPro" id="IPR015807">
    <property type="entry name" value="His-tRNA-ligase"/>
</dbReference>
<dbReference type="InterPro" id="IPR041715">
    <property type="entry name" value="HisRS-like_core"/>
</dbReference>
<dbReference type="GO" id="GO:0004821">
    <property type="term" value="F:histidine-tRNA ligase activity"/>
    <property type="evidence" value="ECO:0007669"/>
    <property type="project" value="UniProtKB-EC"/>
</dbReference>